<keyword evidence="4" id="KW-1185">Reference proteome</keyword>
<proteinExistence type="predicted"/>
<dbReference type="InterPro" id="IPR000421">
    <property type="entry name" value="FA58C"/>
</dbReference>
<dbReference type="Proteomes" id="UP001595975">
    <property type="component" value="Unassembled WGS sequence"/>
</dbReference>
<feature type="compositionally biased region" description="Pro residues" evidence="1">
    <location>
        <begin position="55"/>
        <end position="83"/>
    </location>
</feature>
<feature type="compositionally biased region" description="Low complexity" evidence="1">
    <location>
        <begin position="84"/>
        <end position="119"/>
    </location>
</feature>
<comment type="caution">
    <text evidence="3">The sequence shown here is derived from an EMBL/GenBank/DDBJ whole genome shotgun (WGS) entry which is preliminary data.</text>
</comment>
<feature type="compositionally biased region" description="Low complexity" evidence="1">
    <location>
        <begin position="40"/>
        <end position="54"/>
    </location>
</feature>
<evidence type="ECO:0000313" key="4">
    <source>
        <dbReference type="Proteomes" id="UP001595975"/>
    </source>
</evidence>
<sequence length="190" mass="19200">MRNGLVQLGAWAAATGAAVALSWFGVHTALTGAAFERPTALPLPSPASADGARPAPTPSAAPPRSAGPPEPTAPPSTAPPSATPPRSTSPSPASAAPAAPTAAGPAPHRPAPAASTTSSVRSYLVPGGKVALDLGPDRASLVTAAPDSGWQMQVWDGPQWIRVDFTRDNQANSVFVYWNGHPPVVDTVTR</sequence>
<gene>
    <name evidence="3" type="ORF">ACFP3U_17095</name>
</gene>
<evidence type="ECO:0000256" key="1">
    <source>
        <dbReference type="SAM" id="MobiDB-lite"/>
    </source>
</evidence>
<evidence type="ECO:0000313" key="3">
    <source>
        <dbReference type="EMBL" id="MFC5664698.1"/>
    </source>
</evidence>
<name>A0ABW0X4L8_9ACTN</name>
<evidence type="ECO:0000259" key="2">
    <source>
        <dbReference type="PROSITE" id="PS50022"/>
    </source>
</evidence>
<reference evidence="4" key="1">
    <citation type="journal article" date="2019" name="Int. J. Syst. Evol. Microbiol.">
        <title>The Global Catalogue of Microorganisms (GCM) 10K type strain sequencing project: providing services to taxonomists for standard genome sequencing and annotation.</title>
        <authorList>
            <consortium name="The Broad Institute Genomics Platform"/>
            <consortium name="The Broad Institute Genome Sequencing Center for Infectious Disease"/>
            <person name="Wu L."/>
            <person name="Ma J."/>
        </authorList>
    </citation>
    <scope>NUCLEOTIDE SEQUENCE [LARGE SCALE GENOMIC DNA]</scope>
    <source>
        <strain evidence="4">CGMCC 4.1437</strain>
    </source>
</reference>
<dbReference type="RefSeq" id="WP_380226394.1">
    <property type="nucleotide sequence ID" value="NZ_JBHSOF010000020.1"/>
</dbReference>
<feature type="region of interest" description="Disordered" evidence="1">
    <location>
        <begin position="38"/>
        <end position="120"/>
    </location>
</feature>
<feature type="domain" description="F5/8 type C" evidence="2">
    <location>
        <begin position="94"/>
        <end position="190"/>
    </location>
</feature>
<organism evidence="3 4">
    <name type="scientific">Kitasatospora misakiensis</name>
    <dbReference type="NCBI Taxonomy" id="67330"/>
    <lineage>
        <taxon>Bacteria</taxon>
        <taxon>Bacillati</taxon>
        <taxon>Actinomycetota</taxon>
        <taxon>Actinomycetes</taxon>
        <taxon>Kitasatosporales</taxon>
        <taxon>Streptomycetaceae</taxon>
        <taxon>Kitasatospora</taxon>
    </lineage>
</organism>
<dbReference type="EMBL" id="JBHSOF010000020">
    <property type="protein sequence ID" value="MFC5664698.1"/>
    <property type="molecule type" value="Genomic_DNA"/>
</dbReference>
<protein>
    <recommendedName>
        <fullName evidence="2">F5/8 type C domain-containing protein</fullName>
    </recommendedName>
</protein>
<dbReference type="PROSITE" id="PS50022">
    <property type="entry name" value="FA58C_3"/>
    <property type="match status" value="1"/>
</dbReference>
<accession>A0ABW0X4L8</accession>